<evidence type="ECO:0000313" key="4">
    <source>
        <dbReference type="Proteomes" id="UP000289184"/>
    </source>
</evidence>
<feature type="domain" description="Rhodanese" evidence="2">
    <location>
        <begin position="17"/>
        <end position="133"/>
    </location>
</feature>
<evidence type="ECO:0000259" key="2">
    <source>
        <dbReference type="PROSITE" id="PS50206"/>
    </source>
</evidence>
<accession>A0A446CBD3</accession>
<dbReference type="GO" id="GO:0043828">
    <property type="term" value="F:tRNA 2-selenouridine synthase activity"/>
    <property type="evidence" value="ECO:0007669"/>
    <property type="project" value="InterPro"/>
</dbReference>
<dbReference type="NCBIfam" id="NF008750">
    <property type="entry name" value="PRK11784.1-2"/>
    <property type="match status" value="1"/>
</dbReference>
<dbReference type="InterPro" id="IPR027417">
    <property type="entry name" value="P-loop_NTPase"/>
</dbReference>
<dbReference type="InterPro" id="IPR036873">
    <property type="entry name" value="Rhodanese-like_dom_sf"/>
</dbReference>
<name>A0A446CBD3_9BURK</name>
<dbReference type="SUPFAM" id="SSF52540">
    <property type="entry name" value="P-loop containing nucleoside triphosphate hydrolases"/>
    <property type="match status" value="1"/>
</dbReference>
<dbReference type="InterPro" id="IPR017582">
    <property type="entry name" value="SelU"/>
</dbReference>
<sequence length="354" mass="38936">MKHLLATLDQRDDFDEIIDVRTPLEFADDHIPGAINAPVLSNEERAVVGTLYKQVSPFEASRVGAALVARNIAAHLDTTFADRRQGWRPLIYCWRGGTRSGSMTTMFNMIGWRARQLDGGYKAYRQATLAALERLPGALRYIVLVGPTGSGKTRLLNALARAGAQTLDLEQLASHRGSLLGAWAGVPQPSQKAFDTQLAQALHGFDRSVPVFVEAESRKIGAVALPAALLAAMHASPCVEVRSSREDRAAFLLQDYAQLFDDPGSLKAQLQRMVGLHSRERVVGWQALVDQGARVELARELIDRHYDPAYARSCHAHFAQLPQALRLDFRPNDVDVVEQARVLLARLESMDAGA</sequence>
<organism evidence="3 4">
    <name type="scientific">Achromobacter agilis</name>
    <dbReference type="NCBI Taxonomy" id="1353888"/>
    <lineage>
        <taxon>Bacteria</taxon>
        <taxon>Pseudomonadati</taxon>
        <taxon>Pseudomonadota</taxon>
        <taxon>Betaproteobacteria</taxon>
        <taxon>Burkholderiales</taxon>
        <taxon>Alcaligenaceae</taxon>
        <taxon>Achromobacter</taxon>
    </lineage>
</organism>
<reference evidence="3 4" key="1">
    <citation type="submission" date="2018-07" db="EMBL/GenBank/DDBJ databases">
        <authorList>
            <person name="Peeters C."/>
        </authorList>
    </citation>
    <scope>NUCLEOTIDE SEQUENCE [LARGE SCALE GENOMIC DNA]</scope>
    <source>
        <strain evidence="3 4">LMG 3411</strain>
    </source>
</reference>
<proteinExistence type="predicted"/>
<dbReference type="SMART" id="SM00450">
    <property type="entry name" value="RHOD"/>
    <property type="match status" value="1"/>
</dbReference>
<gene>
    <name evidence="3" type="primary">selU</name>
    <name evidence="3" type="ORF">AGI3411_02046</name>
</gene>
<dbReference type="EC" id="2.9.1.-" evidence="3"/>
<keyword evidence="1" id="KW-0711">Selenium</keyword>
<dbReference type="SUPFAM" id="SSF52821">
    <property type="entry name" value="Rhodanese/Cell cycle control phosphatase"/>
    <property type="match status" value="1"/>
</dbReference>
<dbReference type="EMBL" id="UFQB01000006">
    <property type="protein sequence ID" value="SSW65160.1"/>
    <property type="molecule type" value="Genomic_DNA"/>
</dbReference>
<dbReference type="GO" id="GO:0002098">
    <property type="term" value="P:tRNA wobble uridine modification"/>
    <property type="evidence" value="ECO:0007669"/>
    <property type="project" value="InterPro"/>
</dbReference>
<dbReference type="RefSeq" id="WP_129527260.1">
    <property type="nucleotide sequence ID" value="NZ_UFQB01000006.1"/>
</dbReference>
<keyword evidence="3" id="KW-0808">Transferase</keyword>
<dbReference type="NCBIfam" id="NF008752">
    <property type="entry name" value="PRK11784.1-4"/>
    <property type="match status" value="1"/>
</dbReference>
<dbReference type="OrthoDB" id="9808735at2"/>
<dbReference type="InterPro" id="IPR058840">
    <property type="entry name" value="AAA_SelU"/>
</dbReference>
<protein>
    <submittedName>
        <fullName evidence="3">tRNA 2-selenouridine synthase</fullName>
        <ecNumber evidence="3">2.9.1.-</ecNumber>
    </submittedName>
</protein>
<dbReference type="PANTHER" id="PTHR30401:SF0">
    <property type="entry name" value="TRNA 2-SELENOURIDINE SYNTHASE"/>
    <property type="match status" value="1"/>
</dbReference>
<evidence type="ECO:0000256" key="1">
    <source>
        <dbReference type="ARBA" id="ARBA00023266"/>
    </source>
</evidence>
<dbReference type="Proteomes" id="UP000289184">
    <property type="component" value="Unassembled WGS sequence"/>
</dbReference>
<dbReference type="PROSITE" id="PS50206">
    <property type="entry name" value="RHODANESE_3"/>
    <property type="match status" value="1"/>
</dbReference>
<dbReference type="AlphaFoldDB" id="A0A446CBD3"/>
<dbReference type="Gene3D" id="3.40.250.10">
    <property type="entry name" value="Rhodanese-like domain"/>
    <property type="match status" value="1"/>
</dbReference>
<keyword evidence="4" id="KW-1185">Reference proteome</keyword>
<dbReference type="PANTHER" id="PTHR30401">
    <property type="entry name" value="TRNA 2-SELENOURIDINE SYNTHASE"/>
    <property type="match status" value="1"/>
</dbReference>
<dbReference type="InterPro" id="IPR001763">
    <property type="entry name" value="Rhodanese-like_dom"/>
</dbReference>
<dbReference type="Pfam" id="PF00581">
    <property type="entry name" value="Rhodanese"/>
    <property type="match status" value="1"/>
</dbReference>
<evidence type="ECO:0000313" key="3">
    <source>
        <dbReference type="EMBL" id="SSW65160.1"/>
    </source>
</evidence>
<dbReference type="NCBIfam" id="TIGR03167">
    <property type="entry name" value="tRNA_sel_U_synt"/>
    <property type="match status" value="1"/>
</dbReference>
<dbReference type="Pfam" id="PF26341">
    <property type="entry name" value="AAA_SelU"/>
    <property type="match status" value="1"/>
</dbReference>